<dbReference type="CDD" id="cd13143">
    <property type="entry name" value="MATE_MepA_like"/>
    <property type="match status" value="1"/>
</dbReference>
<dbReference type="InterPro" id="IPR051327">
    <property type="entry name" value="MATE_MepA_subfamily"/>
</dbReference>
<evidence type="ECO:0000256" key="5">
    <source>
        <dbReference type="ARBA" id="ARBA00022475"/>
    </source>
</evidence>
<evidence type="ECO:0000256" key="8">
    <source>
        <dbReference type="ARBA" id="ARBA00023136"/>
    </source>
</evidence>
<dbReference type="eggNOG" id="COG0534">
    <property type="taxonomic scope" value="Bacteria"/>
</dbReference>
<dbReference type="AlphaFoldDB" id="C0EUG9"/>
<feature type="transmembrane region" description="Helical" evidence="10">
    <location>
        <begin position="139"/>
        <end position="157"/>
    </location>
</feature>
<keyword evidence="6 10" id="KW-0812">Transmembrane</keyword>
<evidence type="ECO:0000313" key="11">
    <source>
        <dbReference type="EMBL" id="EEG37017.1"/>
    </source>
</evidence>
<feature type="transmembrane region" description="Helical" evidence="10">
    <location>
        <begin position="60"/>
        <end position="86"/>
    </location>
</feature>
<proteinExistence type="inferred from homology"/>
<feature type="transmembrane region" description="Helical" evidence="10">
    <location>
        <begin position="363"/>
        <end position="383"/>
    </location>
</feature>
<dbReference type="Proteomes" id="UP000003174">
    <property type="component" value="Unassembled WGS sequence"/>
</dbReference>
<feature type="transmembrane region" description="Helical" evidence="10">
    <location>
        <begin position="420"/>
        <end position="440"/>
    </location>
</feature>
<evidence type="ECO:0000256" key="6">
    <source>
        <dbReference type="ARBA" id="ARBA00022692"/>
    </source>
</evidence>
<sequence length="449" mass="49259">MYQGVFMKIQLSEHFTYKKLLRFVLPSIIMMIFTSIYSVVDGLFVSNFVGKTALAAINLTLPIIMGLSALGFMIGTGGSAIVARMLGEKKREKANEYFSMLIYVTAIGGILLSILGTIFIPAIASFLGAKGQLLSNCILYARLSFISMPAFMLQNVFQSFFVTAEKPHLGLYVVIAAGVTNMVLDFLFVGILGFGLAGAALATVCGEFIGGLFPIFYFTRKNSSLLRLGKTHWNGHVLLQTCINGSSELMTNLSSSIMNSLYNIQLMKFAGENGVAAYGTMMYINFIFLAIFFGYSIGSAPVISYHYGAGNQDELKNLFRKSLCLIGTWGIMLALLSQLLAAPLSKLFVGYDAELFAMTEHGFRIYCLAYLVNGFNIFGSSFFTALNNGVISAAISFLRTLVFQIIMILLLPTLLGINGIWSAVGIAELMTLCVTITFFIKQRKKYHYV</sequence>
<keyword evidence="8 10" id="KW-0472">Membrane</keyword>
<comment type="subcellular location">
    <subcellularLocation>
        <location evidence="1">Cell membrane</location>
        <topology evidence="1">Multi-pass membrane protein</topology>
    </subcellularLocation>
</comment>
<keyword evidence="5" id="KW-1003">Cell membrane</keyword>
<accession>C0EUG9</accession>
<feature type="transmembrane region" description="Helical" evidence="10">
    <location>
        <begin position="194"/>
        <end position="217"/>
    </location>
</feature>
<dbReference type="InterPro" id="IPR002528">
    <property type="entry name" value="MATE_fam"/>
</dbReference>
<dbReference type="Pfam" id="PF01554">
    <property type="entry name" value="MatE"/>
    <property type="match status" value="2"/>
</dbReference>
<dbReference type="GO" id="GO:0046677">
    <property type="term" value="P:response to antibiotic"/>
    <property type="evidence" value="ECO:0007669"/>
    <property type="project" value="UniProtKB-KW"/>
</dbReference>
<evidence type="ECO:0000256" key="4">
    <source>
        <dbReference type="ARBA" id="ARBA00022448"/>
    </source>
</evidence>
<feature type="transmembrane region" description="Helical" evidence="10">
    <location>
        <begin position="169"/>
        <end position="188"/>
    </location>
</feature>
<protein>
    <recommendedName>
        <fullName evidence="3">Multidrug export protein MepA</fullName>
    </recommendedName>
</protein>
<evidence type="ECO:0000256" key="3">
    <source>
        <dbReference type="ARBA" id="ARBA00022106"/>
    </source>
</evidence>
<dbReference type="EMBL" id="ACEP01000054">
    <property type="protein sequence ID" value="EEG37017.1"/>
    <property type="molecule type" value="Genomic_DNA"/>
</dbReference>
<dbReference type="GO" id="GO:0015297">
    <property type="term" value="F:antiporter activity"/>
    <property type="evidence" value="ECO:0007669"/>
    <property type="project" value="InterPro"/>
</dbReference>
<dbReference type="PANTHER" id="PTHR43823:SF3">
    <property type="entry name" value="MULTIDRUG EXPORT PROTEIN MEPA"/>
    <property type="match status" value="1"/>
</dbReference>
<evidence type="ECO:0000256" key="1">
    <source>
        <dbReference type="ARBA" id="ARBA00004651"/>
    </source>
</evidence>
<dbReference type="PANTHER" id="PTHR43823">
    <property type="entry name" value="SPORULATION PROTEIN YKVU"/>
    <property type="match status" value="1"/>
</dbReference>
<keyword evidence="7 10" id="KW-1133">Transmembrane helix</keyword>
<keyword evidence="4" id="KW-0813">Transport</keyword>
<evidence type="ECO:0000256" key="10">
    <source>
        <dbReference type="SAM" id="Phobius"/>
    </source>
</evidence>
<feature type="transmembrane region" description="Helical" evidence="10">
    <location>
        <begin position="390"/>
        <end position="414"/>
    </location>
</feature>
<dbReference type="InterPro" id="IPR045070">
    <property type="entry name" value="MATE_MepA-like"/>
</dbReference>
<comment type="similarity">
    <text evidence="2">Belongs to the multi antimicrobial extrusion (MATE) (TC 2.A.66.1) family. MepA subfamily.</text>
</comment>
<reference evidence="11 12" key="1">
    <citation type="submission" date="2009-01" db="EMBL/GenBank/DDBJ databases">
        <authorList>
            <person name="Fulton L."/>
            <person name="Clifton S."/>
            <person name="Fulton B."/>
            <person name="Xu J."/>
            <person name="Minx P."/>
            <person name="Pepin K.H."/>
            <person name="Johnson M."/>
            <person name="Bhonagiri V."/>
            <person name="Nash W.E."/>
            <person name="Mardis E.R."/>
            <person name="Wilson R.K."/>
        </authorList>
    </citation>
    <scope>NUCLEOTIDE SEQUENCE [LARGE SCALE GENOMIC DNA]</scope>
    <source>
        <strain evidence="11 12">DSM 3353</strain>
    </source>
</reference>
<feature type="transmembrane region" description="Helical" evidence="10">
    <location>
        <begin position="98"/>
        <end position="127"/>
    </location>
</feature>
<organism evidence="11 12">
    <name type="scientific">Anaerobutyricum hallii DSM 3353</name>
    <dbReference type="NCBI Taxonomy" id="411469"/>
    <lineage>
        <taxon>Bacteria</taxon>
        <taxon>Bacillati</taxon>
        <taxon>Bacillota</taxon>
        <taxon>Clostridia</taxon>
        <taxon>Lachnospirales</taxon>
        <taxon>Lachnospiraceae</taxon>
        <taxon>Anaerobutyricum</taxon>
    </lineage>
</organism>
<feature type="transmembrane region" description="Helical" evidence="10">
    <location>
        <begin position="20"/>
        <end position="40"/>
    </location>
</feature>
<comment type="caution">
    <text evidence="11">The sequence shown here is derived from an EMBL/GenBank/DDBJ whole genome shotgun (WGS) entry which is preliminary data.</text>
</comment>
<reference evidence="11 12" key="2">
    <citation type="submission" date="2009-02" db="EMBL/GenBank/DDBJ databases">
        <title>Draft genome sequence of Eubacterium hallii (DSM 3353).</title>
        <authorList>
            <person name="Sudarsanam P."/>
            <person name="Ley R."/>
            <person name="Guruge J."/>
            <person name="Turnbaugh P.J."/>
            <person name="Mahowald M."/>
            <person name="Liep D."/>
            <person name="Gordon J."/>
        </authorList>
    </citation>
    <scope>NUCLEOTIDE SEQUENCE [LARGE SCALE GENOMIC DNA]</scope>
    <source>
        <strain evidence="11 12">DSM 3353</strain>
    </source>
</reference>
<evidence type="ECO:0000256" key="2">
    <source>
        <dbReference type="ARBA" id="ARBA00008417"/>
    </source>
</evidence>
<evidence type="ECO:0000256" key="7">
    <source>
        <dbReference type="ARBA" id="ARBA00022989"/>
    </source>
</evidence>
<dbReference type="PIRSF" id="PIRSF006603">
    <property type="entry name" value="DinF"/>
    <property type="match status" value="1"/>
</dbReference>
<dbReference type="GO" id="GO:0005886">
    <property type="term" value="C:plasma membrane"/>
    <property type="evidence" value="ECO:0007669"/>
    <property type="project" value="UniProtKB-SubCell"/>
</dbReference>
<evidence type="ECO:0000313" key="12">
    <source>
        <dbReference type="Proteomes" id="UP000003174"/>
    </source>
</evidence>
<gene>
    <name evidence="11" type="ORF">EUBHAL_01053</name>
</gene>
<dbReference type="InterPro" id="IPR048279">
    <property type="entry name" value="MdtK-like"/>
</dbReference>
<dbReference type="GO" id="GO:0042910">
    <property type="term" value="F:xenobiotic transmembrane transporter activity"/>
    <property type="evidence" value="ECO:0007669"/>
    <property type="project" value="InterPro"/>
</dbReference>
<keyword evidence="9" id="KW-0046">Antibiotic resistance</keyword>
<name>C0EUG9_9FIRM</name>
<feature type="transmembrane region" description="Helical" evidence="10">
    <location>
        <begin position="323"/>
        <end position="343"/>
    </location>
</feature>
<feature type="transmembrane region" description="Helical" evidence="10">
    <location>
        <begin position="282"/>
        <end position="303"/>
    </location>
</feature>
<evidence type="ECO:0000256" key="9">
    <source>
        <dbReference type="ARBA" id="ARBA00023251"/>
    </source>
</evidence>